<dbReference type="PANTHER" id="PTHR47718:SF2">
    <property type="entry name" value="PROTEIN FAR1-RELATED SEQUENCE 5-LIKE"/>
    <property type="match status" value="1"/>
</dbReference>
<evidence type="ECO:0008006" key="3">
    <source>
        <dbReference type="Google" id="ProtNLM"/>
    </source>
</evidence>
<gene>
    <name evidence="1" type="ORF">R3W88_029456</name>
</gene>
<name>A0AAV9K5R6_9SOLN</name>
<dbReference type="PANTHER" id="PTHR47718">
    <property type="entry name" value="OS01G0519700 PROTEIN"/>
    <property type="match status" value="1"/>
</dbReference>
<evidence type="ECO:0000313" key="1">
    <source>
        <dbReference type="EMBL" id="KAK4708531.1"/>
    </source>
</evidence>
<keyword evidence="2" id="KW-1185">Reference proteome</keyword>
<sequence length="231" mass="27096">MKFDSDKLIFECYKGHTTSIDFSVRKEYANKNRIQGFKSTKKKTKTRCLTHIIISSRQSNGLFHISSFIEKHNHPIADSFLANLLPGEPKLGVNRPKASFDYVVRQAGEQSFLVYTKRDHKKYPRSKRQENLKHELEDDSLMTNVFWIDAKMIKDFKIYGYYQSLALFVDLNNHREMVIFCATLLYEESSEYFVFRIMSTDKPQTFMIDQDTAIAFAVSLIMPLTYHRQCV</sequence>
<accession>A0AAV9K5R6</accession>
<dbReference type="EMBL" id="JAWPEI010000012">
    <property type="protein sequence ID" value="KAK4708531.1"/>
    <property type="molecule type" value="Genomic_DNA"/>
</dbReference>
<organism evidence="1 2">
    <name type="scientific">Solanum pinnatisectum</name>
    <name type="common">tansyleaf nightshade</name>
    <dbReference type="NCBI Taxonomy" id="50273"/>
    <lineage>
        <taxon>Eukaryota</taxon>
        <taxon>Viridiplantae</taxon>
        <taxon>Streptophyta</taxon>
        <taxon>Embryophyta</taxon>
        <taxon>Tracheophyta</taxon>
        <taxon>Spermatophyta</taxon>
        <taxon>Magnoliopsida</taxon>
        <taxon>eudicotyledons</taxon>
        <taxon>Gunneridae</taxon>
        <taxon>Pentapetalae</taxon>
        <taxon>asterids</taxon>
        <taxon>lamiids</taxon>
        <taxon>Solanales</taxon>
        <taxon>Solanaceae</taxon>
        <taxon>Solanoideae</taxon>
        <taxon>Solaneae</taxon>
        <taxon>Solanum</taxon>
    </lineage>
</organism>
<comment type="caution">
    <text evidence="1">The sequence shown here is derived from an EMBL/GenBank/DDBJ whole genome shotgun (WGS) entry which is preliminary data.</text>
</comment>
<dbReference type="Proteomes" id="UP001311915">
    <property type="component" value="Unassembled WGS sequence"/>
</dbReference>
<protein>
    <recommendedName>
        <fullName evidence="3">Protein FAR1-RELATED SEQUENCE</fullName>
    </recommendedName>
</protein>
<dbReference type="AlphaFoldDB" id="A0AAV9K5R6"/>
<evidence type="ECO:0000313" key="2">
    <source>
        <dbReference type="Proteomes" id="UP001311915"/>
    </source>
</evidence>
<proteinExistence type="predicted"/>
<reference evidence="1 2" key="1">
    <citation type="submission" date="2023-10" db="EMBL/GenBank/DDBJ databases">
        <title>Genome-Wide Identification Analysis in wild type Solanum Pinnatisectum Reveals Some Genes Defensing Phytophthora Infestans.</title>
        <authorList>
            <person name="Sun C."/>
        </authorList>
    </citation>
    <scope>NUCLEOTIDE SEQUENCE [LARGE SCALE GENOMIC DNA]</scope>
    <source>
        <strain evidence="1">LQN</strain>
        <tissue evidence="1">Leaf</tissue>
    </source>
</reference>